<dbReference type="Proteomes" id="UP000237846">
    <property type="component" value="Unassembled WGS sequence"/>
</dbReference>
<organism evidence="6 7">
    <name type="scientific">Allonocardiopsis opalescens</name>
    <dbReference type="NCBI Taxonomy" id="1144618"/>
    <lineage>
        <taxon>Bacteria</taxon>
        <taxon>Bacillati</taxon>
        <taxon>Actinomycetota</taxon>
        <taxon>Actinomycetes</taxon>
        <taxon>Streptosporangiales</taxon>
        <taxon>Allonocardiopsis</taxon>
    </lineage>
</organism>
<evidence type="ECO:0000259" key="5">
    <source>
        <dbReference type="Pfam" id="PF00296"/>
    </source>
</evidence>
<reference evidence="6 7" key="1">
    <citation type="submission" date="2018-03" db="EMBL/GenBank/DDBJ databases">
        <title>Genomic Encyclopedia of Archaeal and Bacterial Type Strains, Phase II (KMG-II): from individual species to whole genera.</title>
        <authorList>
            <person name="Goeker M."/>
        </authorList>
    </citation>
    <scope>NUCLEOTIDE SEQUENCE [LARGE SCALE GENOMIC DNA]</scope>
    <source>
        <strain evidence="6 7">DSM 45601</strain>
    </source>
</reference>
<feature type="domain" description="Luciferase-like" evidence="5">
    <location>
        <begin position="12"/>
        <end position="233"/>
    </location>
</feature>
<dbReference type="PANTHER" id="PTHR42847">
    <property type="entry name" value="ALKANESULFONATE MONOOXYGENASE"/>
    <property type="match status" value="1"/>
</dbReference>
<evidence type="ECO:0000313" key="7">
    <source>
        <dbReference type="Proteomes" id="UP000237846"/>
    </source>
</evidence>
<sequence>MKIGFGAPVAGAWATPRGLADFAIRAEALGYDSLWTFHRLLVAEGDEVAPVYRSVLDPLVALGFAAGITKRIRLGVALVNLPFVSPVYLAKQASTLDVLSNGRLDLGLGIGWSPVEFAATGAVPKRRGARAEEYLRVLDTLWNDEISSFEGEFYTVPPAAMQPKPVQPGGPPVLLGGAVPAALRRAGRLASGWMSRSATDLDRIGEGIAIVKQAAADAGRDPDAVRVVVRGVVRAEPGGAGVPGPDGRRLRLSGSYELIREDAAWLAEQGVTELYYDLNWDPAVGHPKVSEEAAADRAGEIMAALAPGAG</sequence>
<name>A0A2T0PY88_9ACTN</name>
<dbReference type="InterPro" id="IPR011251">
    <property type="entry name" value="Luciferase-like_dom"/>
</dbReference>
<dbReference type="AlphaFoldDB" id="A0A2T0PY88"/>
<dbReference type="InterPro" id="IPR019921">
    <property type="entry name" value="Lucif-like_OxRdtase_Rv2161c"/>
</dbReference>
<keyword evidence="3" id="KW-0560">Oxidoreductase</keyword>
<dbReference type="GO" id="GO:0008726">
    <property type="term" value="F:alkanesulfonate monooxygenase activity"/>
    <property type="evidence" value="ECO:0007669"/>
    <property type="project" value="TreeGrafter"/>
</dbReference>
<dbReference type="InterPro" id="IPR050172">
    <property type="entry name" value="SsuD_RutA_monooxygenase"/>
</dbReference>
<evidence type="ECO:0000256" key="2">
    <source>
        <dbReference type="ARBA" id="ARBA00022643"/>
    </source>
</evidence>
<dbReference type="Pfam" id="PF00296">
    <property type="entry name" value="Bac_luciferase"/>
    <property type="match status" value="1"/>
</dbReference>
<dbReference type="OrthoDB" id="3206024at2"/>
<keyword evidence="1" id="KW-0285">Flavoprotein</keyword>
<dbReference type="PANTHER" id="PTHR42847:SF4">
    <property type="entry name" value="ALKANESULFONATE MONOOXYGENASE-RELATED"/>
    <property type="match status" value="1"/>
</dbReference>
<proteinExistence type="predicted"/>
<evidence type="ECO:0000313" key="6">
    <source>
        <dbReference type="EMBL" id="PRX96490.1"/>
    </source>
</evidence>
<comment type="caution">
    <text evidence="6">The sequence shown here is derived from an EMBL/GenBank/DDBJ whole genome shotgun (WGS) entry which is preliminary data.</text>
</comment>
<dbReference type="GO" id="GO:0046306">
    <property type="term" value="P:alkanesulfonate catabolic process"/>
    <property type="evidence" value="ECO:0007669"/>
    <property type="project" value="TreeGrafter"/>
</dbReference>
<dbReference type="Gene3D" id="3.20.20.30">
    <property type="entry name" value="Luciferase-like domain"/>
    <property type="match status" value="1"/>
</dbReference>
<accession>A0A2T0PY88</accession>
<evidence type="ECO:0000256" key="4">
    <source>
        <dbReference type="ARBA" id="ARBA00023033"/>
    </source>
</evidence>
<gene>
    <name evidence="6" type="ORF">CLV72_10710</name>
</gene>
<evidence type="ECO:0000256" key="1">
    <source>
        <dbReference type="ARBA" id="ARBA00022630"/>
    </source>
</evidence>
<dbReference type="InterPro" id="IPR036661">
    <property type="entry name" value="Luciferase-like_sf"/>
</dbReference>
<keyword evidence="2" id="KW-0288">FMN</keyword>
<dbReference type="NCBIfam" id="TIGR03619">
    <property type="entry name" value="F420_Rv2161c"/>
    <property type="match status" value="1"/>
</dbReference>
<keyword evidence="4" id="KW-0503">Monooxygenase</keyword>
<evidence type="ECO:0000256" key="3">
    <source>
        <dbReference type="ARBA" id="ARBA00023002"/>
    </source>
</evidence>
<dbReference type="RefSeq" id="WP_106249711.1">
    <property type="nucleotide sequence ID" value="NZ_PVZC01000007.1"/>
</dbReference>
<protein>
    <submittedName>
        <fullName evidence="6">Putative F420-dependent oxidoreductase</fullName>
    </submittedName>
</protein>
<keyword evidence="7" id="KW-1185">Reference proteome</keyword>
<dbReference type="SUPFAM" id="SSF51679">
    <property type="entry name" value="Bacterial luciferase-like"/>
    <property type="match status" value="1"/>
</dbReference>
<dbReference type="EMBL" id="PVZC01000007">
    <property type="protein sequence ID" value="PRX96490.1"/>
    <property type="molecule type" value="Genomic_DNA"/>
</dbReference>